<evidence type="ECO:0000256" key="1">
    <source>
        <dbReference type="SAM" id="Phobius"/>
    </source>
</evidence>
<evidence type="ECO:0000313" key="5">
    <source>
        <dbReference type="Proteomes" id="UP001209666"/>
    </source>
</evidence>
<reference evidence="3 5" key="1">
    <citation type="journal article" date="2021" name="ISME Commun">
        <title>Automated analysis of genomic sequences facilitates high-throughput and comprehensive description of bacteria.</title>
        <authorList>
            <person name="Hitch T.C.A."/>
        </authorList>
    </citation>
    <scope>NUCLEOTIDE SEQUENCE [LARGE SCALE GENOMIC DNA]</scope>
    <source>
        <strain evidence="3 5">Sanger_19</strain>
    </source>
</reference>
<dbReference type="RefSeq" id="WP_022243394.1">
    <property type="nucleotide sequence ID" value="NZ_JAJEQW010000005.1"/>
</dbReference>
<keyword evidence="1" id="KW-1133">Transmembrane helix</keyword>
<evidence type="ECO:0000313" key="2">
    <source>
        <dbReference type="EMBL" id="MCC2241946.1"/>
    </source>
</evidence>
<keyword evidence="1" id="KW-0472">Membrane</keyword>
<evidence type="ECO:0008006" key="6">
    <source>
        <dbReference type="Google" id="ProtNLM"/>
    </source>
</evidence>
<comment type="caution">
    <text evidence="2">The sequence shown here is derived from an EMBL/GenBank/DDBJ whole genome shotgun (WGS) entry which is preliminary data.</text>
</comment>
<reference evidence="2" key="2">
    <citation type="submission" date="2021-10" db="EMBL/GenBank/DDBJ databases">
        <title>Anaerobic single-cell dispensing facilitates the cultivation of human gut bacteria.</title>
        <authorList>
            <person name="Afrizal A."/>
        </authorList>
    </citation>
    <scope>NUCLEOTIDE SEQUENCE</scope>
    <source>
        <strain evidence="2">CLA-AA-H204</strain>
    </source>
</reference>
<keyword evidence="5" id="KW-1185">Reference proteome</keyword>
<accession>A0AAW4WH22</accession>
<dbReference type="EMBL" id="JAOQKI010000011">
    <property type="protein sequence ID" value="MCU6717346.1"/>
    <property type="molecule type" value="Genomic_DNA"/>
</dbReference>
<reference evidence="3" key="3">
    <citation type="submission" date="2022-09" db="EMBL/GenBank/DDBJ databases">
        <authorList>
            <person name="Hitch T.C.A."/>
        </authorList>
    </citation>
    <scope>NUCLEOTIDE SEQUENCE</scope>
    <source>
        <strain evidence="3">Sanger_19</strain>
    </source>
</reference>
<sequence>MTNQLDHYISNHIKSLYRHKLFSPILYMILLIVLWIIFPIGTILSPKVINEKTSLDKLYKENDRYVSITLTDLKFTGYTQEVLGQTHGYYYYTIQDGCCNIVLLSPKTSEEGLPNINKVTVHAKIQTATKSYHTLLSKIAADLNWTDSGIYGESSSYYISEPGFRYGFSIFLILLFACSGLYAIFSIICYFVYIHFPWLSPPCQQLARFGSPKTLLMQAEEELATLPQLATEDMFITEHFFIEISTDGIAFVPIQEIIWLYKHSTLHKFFWYHFSISYTLCISAKKHLYIQCPKNLKSDIDGIIDYLAEANHDILVGFNEKNRLKVQEIQGTPLQFEKFIALLKKRL</sequence>
<name>A0AAW4WH22_9FIRM</name>
<proteinExistence type="predicted"/>
<evidence type="ECO:0000313" key="4">
    <source>
        <dbReference type="Proteomes" id="UP001198893"/>
    </source>
</evidence>
<feature type="transmembrane region" description="Helical" evidence="1">
    <location>
        <begin position="166"/>
        <end position="193"/>
    </location>
</feature>
<dbReference type="Proteomes" id="UP001209666">
    <property type="component" value="Unassembled WGS sequence"/>
</dbReference>
<dbReference type="Proteomes" id="UP001198893">
    <property type="component" value="Unassembled WGS sequence"/>
</dbReference>
<dbReference type="AlphaFoldDB" id="A0AAW4WH22"/>
<keyword evidence="1" id="KW-0812">Transmembrane</keyword>
<dbReference type="EMBL" id="JAJEQW010000005">
    <property type="protein sequence ID" value="MCC2241946.1"/>
    <property type="molecule type" value="Genomic_DNA"/>
</dbReference>
<organism evidence="2 4">
    <name type="scientific">Roseburia amylophila</name>
    <dbReference type="NCBI Taxonomy" id="2981794"/>
    <lineage>
        <taxon>Bacteria</taxon>
        <taxon>Bacillati</taxon>
        <taxon>Bacillota</taxon>
        <taxon>Clostridia</taxon>
        <taxon>Lachnospirales</taxon>
        <taxon>Lachnospiraceae</taxon>
        <taxon>Roseburia</taxon>
    </lineage>
</organism>
<protein>
    <recommendedName>
        <fullName evidence="6">DUF1189 domain-containing protein</fullName>
    </recommendedName>
</protein>
<feature type="transmembrane region" description="Helical" evidence="1">
    <location>
        <begin position="25"/>
        <end position="44"/>
    </location>
</feature>
<gene>
    <name evidence="2" type="ORF">LKD47_06480</name>
    <name evidence="3" type="ORF">OCV43_08655</name>
</gene>
<evidence type="ECO:0000313" key="3">
    <source>
        <dbReference type="EMBL" id="MCU6717346.1"/>
    </source>
</evidence>